<feature type="compositionally biased region" description="Basic and acidic residues" evidence="1">
    <location>
        <begin position="274"/>
        <end position="286"/>
    </location>
</feature>
<dbReference type="AlphaFoldDB" id="A0A812NJQ6"/>
<proteinExistence type="predicted"/>
<evidence type="ECO:0000313" key="2">
    <source>
        <dbReference type="EMBL" id="CAE7310521.1"/>
    </source>
</evidence>
<feature type="region of interest" description="Disordered" evidence="1">
    <location>
        <begin position="27"/>
        <end position="66"/>
    </location>
</feature>
<name>A0A812NJQ6_SYMPI</name>
<protein>
    <submittedName>
        <fullName evidence="2">Uncharacterized protein</fullName>
    </submittedName>
</protein>
<organism evidence="2 3">
    <name type="scientific">Symbiodinium pilosum</name>
    <name type="common">Dinoflagellate</name>
    <dbReference type="NCBI Taxonomy" id="2952"/>
    <lineage>
        <taxon>Eukaryota</taxon>
        <taxon>Sar</taxon>
        <taxon>Alveolata</taxon>
        <taxon>Dinophyceae</taxon>
        <taxon>Suessiales</taxon>
        <taxon>Symbiodiniaceae</taxon>
        <taxon>Symbiodinium</taxon>
    </lineage>
</organism>
<comment type="caution">
    <text evidence="2">The sequence shown here is derived from an EMBL/GenBank/DDBJ whole genome shotgun (WGS) entry which is preliminary data.</text>
</comment>
<keyword evidence="3" id="KW-1185">Reference proteome</keyword>
<feature type="non-terminal residue" evidence="2">
    <location>
        <position position="286"/>
    </location>
</feature>
<accession>A0A812NJQ6</accession>
<evidence type="ECO:0000256" key="1">
    <source>
        <dbReference type="SAM" id="MobiDB-lite"/>
    </source>
</evidence>
<evidence type="ECO:0000313" key="3">
    <source>
        <dbReference type="Proteomes" id="UP000649617"/>
    </source>
</evidence>
<gene>
    <name evidence="2" type="ORF">SPIL2461_LOCUS7035</name>
</gene>
<dbReference type="Proteomes" id="UP000649617">
    <property type="component" value="Unassembled WGS sequence"/>
</dbReference>
<feature type="non-terminal residue" evidence="2">
    <location>
        <position position="1"/>
    </location>
</feature>
<sequence length="286" mass="30670">AWALSQPQPSGGLSDFVRFLKEFELQRLPATPQKKKRAARTSPWRTPGLAPEAATPQLWPHEPAPPAPAVAVNLAAGSCRSSCPQPPNLQQRGVHEGFPTNPVWTGQSHPQPFQEGMRAAPQGTAWSQHQWPGLGQWSDQPRIWPPPARAGASVGSQGQLHGGFDPFLAHSGPSMPRPAEAHPVTADPRPAFLFEQFGGPPTHPCHQQTNAWAPLPQPCQQGFNQAGQLMHVPQAQAEPGCAPSPPATDPPRHTGLPLLPPTGTGPPLASGDFVSRKRPWDEINLP</sequence>
<dbReference type="EMBL" id="CAJNIZ010011046">
    <property type="protein sequence ID" value="CAE7310521.1"/>
    <property type="molecule type" value="Genomic_DNA"/>
</dbReference>
<reference evidence="2" key="1">
    <citation type="submission" date="2021-02" db="EMBL/GenBank/DDBJ databases">
        <authorList>
            <person name="Dougan E. K."/>
            <person name="Rhodes N."/>
            <person name="Thang M."/>
            <person name="Chan C."/>
        </authorList>
    </citation>
    <scope>NUCLEOTIDE SEQUENCE</scope>
</reference>
<feature type="region of interest" description="Disordered" evidence="1">
    <location>
        <begin position="233"/>
        <end position="286"/>
    </location>
</feature>